<feature type="site" description="Transition state stabilizer" evidence="9">
    <location>
        <position position="241"/>
    </location>
</feature>
<dbReference type="GO" id="GO:0000287">
    <property type="term" value="F:magnesium ion binding"/>
    <property type="evidence" value="ECO:0007669"/>
    <property type="project" value="UniProtKB-UniRule"/>
</dbReference>
<comment type="subcellular location">
    <subcellularLocation>
        <location evidence="9">Cytoplasm</location>
    </subcellularLocation>
</comment>
<reference evidence="11" key="1">
    <citation type="submission" date="2018-06" db="EMBL/GenBank/DDBJ databases">
        <title>Genomic Encyclopedia of Type Strains, Phase IV (KMG-V): Genome sequencing to study the core and pangenomes of soil and plant-associated prokaryotes.</title>
        <authorList>
            <person name="Whitman W."/>
        </authorList>
    </citation>
    <scope>NUCLEOTIDE SEQUENCE [LARGE SCALE GENOMIC DNA]</scope>
    <source>
        <strain evidence="11">MLR2-44</strain>
    </source>
</reference>
<evidence type="ECO:0000256" key="5">
    <source>
        <dbReference type="ARBA" id="ARBA00022741"/>
    </source>
</evidence>
<dbReference type="PANTHER" id="PTHR21060:SF21">
    <property type="entry name" value="ACETATE KINASE"/>
    <property type="match status" value="1"/>
</dbReference>
<evidence type="ECO:0000256" key="9">
    <source>
        <dbReference type="HAMAP-Rule" id="MF_00020"/>
    </source>
</evidence>
<dbReference type="UniPathway" id="UPA00340">
    <property type="reaction ID" value="UER00458"/>
</dbReference>
<dbReference type="Proteomes" id="UP000249638">
    <property type="component" value="Unassembled WGS sequence"/>
</dbReference>
<evidence type="ECO:0000313" key="11">
    <source>
        <dbReference type="EMBL" id="PZX34153.1"/>
    </source>
</evidence>
<evidence type="ECO:0000256" key="7">
    <source>
        <dbReference type="ARBA" id="ARBA00022840"/>
    </source>
</evidence>
<proteinExistence type="inferred from homology"/>
<keyword evidence="12" id="KW-1185">Reference proteome</keyword>
<organism evidence="11 12">
    <name type="scientific">Cupriavidus phytorum</name>
    <dbReference type="NCBI Taxonomy" id="3024399"/>
    <lineage>
        <taxon>Bacteria</taxon>
        <taxon>Pseudomonadati</taxon>
        <taxon>Pseudomonadota</taxon>
        <taxon>Betaproteobacteria</taxon>
        <taxon>Burkholderiales</taxon>
        <taxon>Burkholderiaceae</taxon>
        <taxon>Cupriavidus</taxon>
    </lineage>
</organism>
<dbReference type="GO" id="GO:0006083">
    <property type="term" value="P:acetate metabolic process"/>
    <property type="evidence" value="ECO:0007669"/>
    <property type="project" value="TreeGrafter"/>
</dbReference>
<keyword evidence="5 9" id="KW-0547">Nucleotide-binding</keyword>
<keyword evidence="4 9" id="KW-0479">Metal-binding</keyword>
<dbReference type="HAMAP" id="MF_00020">
    <property type="entry name" value="Acetate_kinase"/>
    <property type="match status" value="1"/>
</dbReference>
<dbReference type="InterPro" id="IPR004372">
    <property type="entry name" value="Ac/propionate_kinase"/>
</dbReference>
<dbReference type="GO" id="GO:0005829">
    <property type="term" value="C:cytosol"/>
    <property type="evidence" value="ECO:0007669"/>
    <property type="project" value="TreeGrafter"/>
</dbReference>
<evidence type="ECO:0000256" key="2">
    <source>
        <dbReference type="ARBA" id="ARBA00022490"/>
    </source>
</evidence>
<evidence type="ECO:0000256" key="3">
    <source>
        <dbReference type="ARBA" id="ARBA00022679"/>
    </source>
</evidence>
<comment type="caution">
    <text evidence="11">The sequence shown here is derived from an EMBL/GenBank/DDBJ whole genome shotgun (WGS) entry which is preliminary data.</text>
</comment>
<dbReference type="PROSITE" id="PS01075">
    <property type="entry name" value="ACETATE_KINASE_1"/>
    <property type="match status" value="1"/>
</dbReference>
<feature type="site" description="Transition state stabilizer" evidence="9">
    <location>
        <position position="181"/>
    </location>
</feature>
<comment type="pathway">
    <text evidence="9">Metabolic intermediate biosynthesis; acetyl-CoA biosynthesis; acetyl-CoA from acetate: step 1/2.</text>
</comment>
<feature type="binding site" evidence="9">
    <location>
        <begin position="208"/>
        <end position="212"/>
    </location>
    <ligand>
        <name>ATP</name>
        <dbReference type="ChEBI" id="CHEBI:30616"/>
    </ligand>
</feature>
<feature type="active site" description="Proton donor/acceptor" evidence="9">
    <location>
        <position position="150"/>
    </location>
</feature>
<accession>A0A2W7PFG0</accession>
<dbReference type="PIRSF" id="PIRSF000722">
    <property type="entry name" value="Acetate_prop_kin"/>
    <property type="match status" value="1"/>
</dbReference>
<protein>
    <recommendedName>
        <fullName evidence="9">Acetate kinase</fullName>
        <ecNumber evidence="9">2.7.2.1</ecNumber>
    </recommendedName>
    <alternativeName>
        <fullName evidence="9">Acetokinase</fullName>
    </alternativeName>
</protein>
<dbReference type="EMBL" id="QKZN01000001">
    <property type="protein sequence ID" value="PZX34153.1"/>
    <property type="molecule type" value="Genomic_DNA"/>
</dbReference>
<dbReference type="PANTHER" id="PTHR21060">
    <property type="entry name" value="ACETATE KINASE"/>
    <property type="match status" value="1"/>
</dbReference>
<keyword evidence="7 9" id="KW-0067">ATP-binding</keyword>
<keyword evidence="6 9" id="KW-0418">Kinase</keyword>
<evidence type="ECO:0000313" key="12">
    <source>
        <dbReference type="Proteomes" id="UP000249638"/>
    </source>
</evidence>
<dbReference type="Gene3D" id="3.30.420.40">
    <property type="match status" value="2"/>
</dbReference>
<dbReference type="PRINTS" id="PR00471">
    <property type="entry name" value="ACETATEKNASE"/>
</dbReference>
<feature type="binding site" evidence="9">
    <location>
        <position position="379"/>
    </location>
    <ligand>
        <name>Mg(2+)</name>
        <dbReference type="ChEBI" id="CHEBI:18420"/>
    </ligand>
</feature>
<dbReference type="EC" id="2.7.2.1" evidence="9"/>
<evidence type="ECO:0000256" key="6">
    <source>
        <dbReference type="ARBA" id="ARBA00022777"/>
    </source>
</evidence>
<dbReference type="GO" id="GO:0006085">
    <property type="term" value="P:acetyl-CoA biosynthetic process"/>
    <property type="evidence" value="ECO:0007669"/>
    <property type="project" value="UniProtKB-UniRule"/>
</dbReference>
<keyword evidence="3 9" id="KW-0808">Transferase</keyword>
<evidence type="ECO:0000256" key="10">
    <source>
        <dbReference type="RuleBase" id="RU003835"/>
    </source>
</evidence>
<comment type="similarity">
    <text evidence="1 9 10">Belongs to the acetokinase family.</text>
</comment>
<dbReference type="InterPro" id="IPR043129">
    <property type="entry name" value="ATPase_NBD"/>
</dbReference>
<feature type="binding site" evidence="9">
    <location>
        <begin position="283"/>
        <end position="285"/>
    </location>
    <ligand>
        <name>ATP</name>
        <dbReference type="ChEBI" id="CHEBI:30616"/>
    </ligand>
</feature>
<keyword evidence="8 9" id="KW-0460">Magnesium</keyword>
<dbReference type="PROSITE" id="PS01076">
    <property type="entry name" value="ACETATE_KINASE_2"/>
    <property type="match status" value="1"/>
</dbReference>
<evidence type="ECO:0000256" key="4">
    <source>
        <dbReference type="ARBA" id="ARBA00022723"/>
    </source>
</evidence>
<dbReference type="NCBIfam" id="TIGR00016">
    <property type="entry name" value="ackA"/>
    <property type="match status" value="1"/>
</dbReference>
<comment type="catalytic activity">
    <reaction evidence="9">
        <text>acetate + ATP = acetyl phosphate + ADP</text>
        <dbReference type="Rhea" id="RHEA:11352"/>
        <dbReference type="ChEBI" id="CHEBI:22191"/>
        <dbReference type="ChEBI" id="CHEBI:30089"/>
        <dbReference type="ChEBI" id="CHEBI:30616"/>
        <dbReference type="ChEBI" id="CHEBI:456216"/>
        <dbReference type="EC" id="2.7.2.1"/>
    </reaction>
</comment>
<comment type="cofactor">
    <cofactor evidence="9">
        <name>Mg(2+)</name>
        <dbReference type="ChEBI" id="CHEBI:18420"/>
    </cofactor>
    <cofactor evidence="9">
        <name>Mn(2+)</name>
        <dbReference type="ChEBI" id="CHEBI:29035"/>
    </cofactor>
    <text evidence="9">Mg(2+). Can also accept Mn(2+).</text>
</comment>
<gene>
    <name evidence="9" type="primary">ackA</name>
    <name evidence="11" type="ORF">C7416_101436</name>
</gene>
<dbReference type="Pfam" id="PF00871">
    <property type="entry name" value="Acetate_kinase"/>
    <property type="match status" value="1"/>
</dbReference>
<feature type="binding site" evidence="9">
    <location>
        <position position="9"/>
    </location>
    <ligand>
        <name>Mg(2+)</name>
        <dbReference type="ChEBI" id="CHEBI:18420"/>
    </ligand>
</feature>
<name>A0A2W7PFG0_9BURK</name>
<comment type="subunit">
    <text evidence="9">Homodimer.</text>
</comment>
<sequence>MAEIILVLNAGSSSLKYCAYDVHDDALRLVLRGSIEGLYTAPAFRAADAAGAEVEARQWDAGTQLGHEGAIAYLADFLRGHGEGHTLAAVGHRVVHGGVRFTQPARVTEALLAELDTLCPLAPLHQPHNLKAIRILAERRPGLPQVACFDTAFHRAQPEVAQAFALPVEITGRGVRRYGFHGLSYEYIASVLPRIDAAAAAGRTVVAHLGNGSSMCALVAGRSVASTMGFTAVDGLPMGTRCGSLDPGVILYLIGELGMDAGAIEDLIYRKSGLLGMSGVSSDMRALLASDDARARFAVEVYTYRIARELGSLAAAAQGLDALVFTAGIGEHAAPVRERVCRQAAWLGVSIDAAANARNGPKISEVSGRVPVWVIPTDEELMIARHTREIIATPAP</sequence>
<evidence type="ECO:0000256" key="8">
    <source>
        <dbReference type="ARBA" id="ARBA00022842"/>
    </source>
</evidence>
<comment type="function">
    <text evidence="9">Catalyzes the formation of acetyl phosphate from acetate and ATP. Can also catalyze the reverse reaction.</text>
</comment>
<feature type="binding site" evidence="9">
    <location>
        <position position="16"/>
    </location>
    <ligand>
        <name>ATP</name>
        <dbReference type="ChEBI" id="CHEBI:30616"/>
    </ligand>
</feature>
<feature type="binding site" evidence="9">
    <location>
        <begin position="328"/>
        <end position="332"/>
    </location>
    <ligand>
        <name>ATP</name>
        <dbReference type="ChEBI" id="CHEBI:30616"/>
    </ligand>
</feature>
<dbReference type="SUPFAM" id="SSF53067">
    <property type="entry name" value="Actin-like ATPase domain"/>
    <property type="match status" value="2"/>
</dbReference>
<feature type="binding site" evidence="9">
    <location>
        <position position="93"/>
    </location>
    <ligand>
        <name>substrate</name>
    </ligand>
</feature>
<dbReference type="InterPro" id="IPR023865">
    <property type="entry name" value="Aliphatic_acid_kinase_CS"/>
</dbReference>
<evidence type="ECO:0000256" key="1">
    <source>
        <dbReference type="ARBA" id="ARBA00008748"/>
    </source>
</evidence>
<dbReference type="AlphaFoldDB" id="A0A2W7PFG0"/>
<keyword evidence="2 9" id="KW-0963">Cytoplasm</keyword>
<dbReference type="GO" id="GO:0005524">
    <property type="term" value="F:ATP binding"/>
    <property type="evidence" value="ECO:0007669"/>
    <property type="project" value="UniProtKB-KW"/>
</dbReference>
<dbReference type="InterPro" id="IPR000890">
    <property type="entry name" value="Aliphatic_acid_kin_short-chain"/>
</dbReference>
<dbReference type="GO" id="GO:0008776">
    <property type="term" value="F:acetate kinase activity"/>
    <property type="evidence" value="ECO:0007669"/>
    <property type="project" value="UniProtKB-UniRule"/>
</dbReference>